<feature type="transmembrane region" description="Helical" evidence="1">
    <location>
        <begin position="69"/>
        <end position="88"/>
    </location>
</feature>
<reference evidence="2" key="1">
    <citation type="journal article" date="2012" name="Science">
        <title>Fermentation, hydrogen, and sulfur metabolism in multiple uncultivated bacterial phyla.</title>
        <authorList>
            <person name="Wrighton K.C."/>
            <person name="Thomas B.C."/>
            <person name="Sharon I."/>
            <person name="Miller C.S."/>
            <person name="Castelle C.J."/>
            <person name="VerBerkmoes N.C."/>
            <person name="Wilkins M.J."/>
            <person name="Hettich R.L."/>
            <person name="Lipton M.S."/>
            <person name="Williams K.H."/>
            <person name="Long P.E."/>
            <person name="Banfield J.F."/>
        </authorList>
    </citation>
    <scope>NUCLEOTIDE SEQUENCE [LARGE SCALE GENOMIC DNA]</scope>
</reference>
<proteinExistence type="predicted"/>
<gene>
    <name evidence="2" type="ORF">ACD_4C00240G0002</name>
</gene>
<name>K2G8W8_9BACT</name>
<sequence>MSKKTILGIIFYMIFFIFMYYFEWFSWVISVILLLSIYFFIFSVIYFAFSKLFTKKLVSFKEIFIRFMYRFALFFSLTIIFLWMFFYYQNKINPAKLPEYTLSNWKKTVVFQTMAHIWSDDFYNKIIQNISKRKKDWFVLFFEWVKPWNEENMNKFNLILWVNFDKSTYTNLSKLYWLRAQDNEEFLWIINNRDFNIDISIDEIIEKYTSKNIESSKQLKIPIDIEKGVDEIVNNLSDNEMKLLVYINRWIMNFIIKNDFVQDFATEKLWKTDIFEVILNDRNNVVSDNVIKSDYDKIYVLYWLMHFRWVLENLQKNDKSWKIASIDYYYPIK</sequence>
<keyword evidence="1" id="KW-0472">Membrane</keyword>
<evidence type="ECO:0000313" key="2">
    <source>
        <dbReference type="EMBL" id="EKE26569.1"/>
    </source>
</evidence>
<keyword evidence="1" id="KW-0812">Transmembrane</keyword>
<organism evidence="2">
    <name type="scientific">uncultured bacterium</name>
    <name type="common">gcode 4</name>
    <dbReference type="NCBI Taxonomy" id="1234023"/>
    <lineage>
        <taxon>Bacteria</taxon>
        <taxon>environmental samples</taxon>
    </lineage>
</organism>
<dbReference type="EMBL" id="AMFJ01000756">
    <property type="protein sequence ID" value="EKE26569.1"/>
    <property type="molecule type" value="Genomic_DNA"/>
</dbReference>
<accession>K2G8W8</accession>
<protein>
    <submittedName>
        <fullName evidence="2">Uncharacterized protein</fullName>
    </submittedName>
</protein>
<feature type="transmembrane region" description="Helical" evidence="1">
    <location>
        <begin position="28"/>
        <end position="49"/>
    </location>
</feature>
<keyword evidence="1" id="KW-1133">Transmembrane helix</keyword>
<feature type="transmembrane region" description="Helical" evidence="1">
    <location>
        <begin position="5"/>
        <end position="22"/>
    </location>
</feature>
<dbReference type="AlphaFoldDB" id="K2G8W8"/>
<comment type="caution">
    <text evidence="2">The sequence shown here is derived from an EMBL/GenBank/DDBJ whole genome shotgun (WGS) entry which is preliminary data.</text>
</comment>
<evidence type="ECO:0000256" key="1">
    <source>
        <dbReference type="SAM" id="Phobius"/>
    </source>
</evidence>